<feature type="compositionally biased region" description="Basic and acidic residues" evidence="1">
    <location>
        <begin position="160"/>
        <end position="174"/>
    </location>
</feature>
<feature type="compositionally biased region" description="Basic residues" evidence="1">
    <location>
        <begin position="309"/>
        <end position="321"/>
    </location>
</feature>
<reference evidence="2" key="1">
    <citation type="submission" date="2020-10" db="EMBL/GenBank/DDBJ databases">
        <authorList>
            <person name="Castelo-Branco R."/>
            <person name="Eusebio N."/>
            <person name="Adriana R."/>
            <person name="Vieira A."/>
            <person name="Brugerolle De Fraissinette N."/>
            <person name="Rezende De Castro R."/>
            <person name="Schneider M.P."/>
            <person name="Vasconcelos V."/>
            <person name="Leao P.N."/>
        </authorList>
    </citation>
    <scope>NUCLEOTIDE SEQUENCE</scope>
    <source>
        <strain evidence="2">LEGE 11467</strain>
    </source>
</reference>
<dbReference type="EMBL" id="JADEXN010000134">
    <property type="protein sequence ID" value="MBE9040946.1"/>
    <property type="molecule type" value="Genomic_DNA"/>
</dbReference>
<comment type="caution">
    <text evidence="2">The sequence shown here is derived from an EMBL/GenBank/DDBJ whole genome shotgun (WGS) entry which is preliminary data.</text>
</comment>
<accession>A0A928Z9N6</accession>
<proteinExistence type="predicted"/>
<gene>
    <name evidence="2" type="ORF">IQ235_09155</name>
</gene>
<evidence type="ECO:0000313" key="2">
    <source>
        <dbReference type="EMBL" id="MBE9040946.1"/>
    </source>
</evidence>
<evidence type="ECO:0000256" key="1">
    <source>
        <dbReference type="SAM" id="MobiDB-lite"/>
    </source>
</evidence>
<feature type="region of interest" description="Disordered" evidence="1">
    <location>
        <begin position="160"/>
        <end position="185"/>
    </location>
</feature>
<dbReference type="AlphaFoldDB" id="A0A928Z9N6"/>
<dbReference type="Proteomes" id="UP000621799">
    <property type="component" value="Unassembled WGS sequence"/>
</dbReference>
<evidence type="ECO:0000313" key="3">
    <source>
        <dbReference type="Proteomes" id="UP000621799"/>
    </source>
</evidence>
<protein>
    <submittedName>
        <fullName evidence="2">Uncharacterized protein</fullName>
    </submittedName>
</protein>
<feature type="compositionally biased region" description="Low complexity" evidence="1">
    <location>
        <begin position="1"/>
        <end position="23"/>
    </location>
</feature>
<feature type="region of interest" description="Disordered" evidence="1">
    <location>
        <begin position="1"/>
        <end position="72"/>
    </location>
</feature>
<feature type="compositionally biased region" description="Polar residues" evidence="1">
    <location>
        <begin position="40"/>
        <end position="61"/>
    </location>
</feature>
<organism evidence="2 3">
    <name type="scientific">Zarconia navalis LEGE 11467</name>
    <dbReference type="NCBI Taxonomy" id="1828826"/>
    <lineage>
        <taxon>Bacteria</taxon>
        <taxon>Bacillati</taxon>
        <taxon>Cyanobacteriota</taxon>
        <taxon>Cyanophyceae</taxon>
        <taxon>Oscillatoriophycideae</taxon>
        <taxon>Oscillatoriales</taxon>
        <taxon>Oscillatoriales incertae sedis</taxon>
        <taxon>Zarconia</taxon>
        <taxon>Zarconia navalis</taxon>
    </lineage>
</organism>
<sequence>MSSSSNPLSESPKSPNPSVSKPNTPERPPAPSPDEMEVKSVSSQPEAKENQAASSPAQVARQQPIPPPSEPRQYRAIGVVRGQYAPCAEQITRGALMTSSDGTPVDAVLLGRVMSLVKNHVDLQQSHLWVVYPRTGQHDGNLHVQIVGVWEPETLSEEYKQQDETVADGEKDSPESEPLPVSSTEVNDNYFSIRGEVIYYAQDREYAVVKIKQAPRKNDDRPKFFKLKLTGKLPGKAVGHFWEFHVQREGNDLVIQESHNMGALPIKRRFNKKPYGQSRYGGGFKRGGRSSAPISKGPRTYSDSPKSPSKPKPKPIKPSQK</sequence>
<keyword evidence="3" id="KW-1185">Reference proteome</keyword>
<name>A0A928Z9N6_9CYAN</name>
<feature type="region of interest" description="Disordered" evidence="1">
    <location>
        <begin position="266"/>
        <end position="321"/>
    </location>
</feature>